<dbReference type="PANTHER" id="PTHR36842">
    <property type="entry name" value="PROTEIN TOLB HOMOLOG"/>
    <property type="match status" value="1"/>
</dbReference>
<dbReference type="Gene3D" id="2.40.160.50">
    <property type="entry name" value="membrane protein fhac: a member of the omp85/tpsb transporter family"/>
    <property type="match status" value="1"/>
</dbReference>
<dbReference type="InterPro" id="IPR007541">
    <property type="entry name" value="Uncharacterised_BSP"/>
</dbReference>
<organism evidence="2 3">
    <name type="scientific">Carboxylicivirga marina</name>
    <dbReference type="NCBI Taxonomy" id="2800988"/>
    <lineage>
        <taxon>Bacteria</taxon>
        <taxon>Pseudomonadati</taxon>
        <taxon>Bacteroidota</taxon>
        <taxon>Bacteroidia</taxon>
        <taxon>Marinilabiliales</taxon>
        <taxon>Marinilabiliaceae</taxon>
        <taxon>Carboxylicivirga</taxon>
    </lineage>
</organism>
<reference evidence="2 3" key="1">
    <citation type="submission" date="2021-01" db="EMBL/GenBank/DDBJ databases">
        <title>Carboxyliciviraga sp.nov., isolated from coastal sediments.</title>
        <authorList>
            <person name="Lu D."/>
            <person name="Zhang T."/>
        </authorList>
    </citation>
    <scope>NUCLEOTIDE SEQUENCE [LARGE SCALE GENOMIC DNA]</scope>
    <source>
        <strain evidence="2 3">N1Y132</strain>
    </source>
</reference>
<dbReference type="Gene3D" id="2.120.10.30">
    <property type="entry name" value="TolB, C-terminal domain"/>
    <property type="match status" value="1"/>
</dbReference>
<keyword evidence="3" id="KW-1185">Reference proteome</keyword>
<dbReference type="EMBL" id="JAENRR010000004">
    <property type="protein sequence ID" value="MBK3516225.1"/>
    <property type="molecule type" value="Genomic_DNA"/>
</dbReference>
<sequence>MRIIFTIALLLGWSVLSLHAQYFGQNKPSYEEFEFKLYKTPNFELYHYFKNEELIKNLSKQSEKWYYYHQQVLLDTFQTRNPIIFYSNHADFQQTTAVSSRIDVGTGGVTEGMKRRVVMPVTFTKQQTDHVLGHELVHAFQYNILTHDEDINLMAINNVPLWMIEGMAEYLSLGSVNSHTTLWMRDALINNSFPTLEDMTRSYRYSPYRYGHAFWAFIAYQYGEQYIPRLFKAAAHDGYEQAIGDVLMMSDDSLSVLWQETLRQHLLCSSIDSTFSIVGDRIISKKNSGRYNLNPSISPNGKHLVYLSERDLYDIDLFLADSKTGKVVSRLYTATSHDEIDALSYLETAGAWSANSRYFAFIAFKQGKSTCQIFDIQKKQITKEITIDEYDEISWPAWSPTENIIAFAALKEGVSDIITYHIDSNTVNNITNNNYSCIQPSWTRDGKYIYYISDKNLSKQYDTQNCFNIARISADGLEHRYFKTFDGAKNFTPQSSTNNHEVLFLSNWDGRRNLYLLNTHDGSIEQVSNYPTGITGMTEYSPAITLAGDTLLYSMLWDGEYSIYRTSVDKLKESGTQLEIKETDLSLSRIVPYSSIPSQVETNLYFKRQPYALQTDSFYTDKIQNKFKLDFIGGASAGVMTGRFGTGMAGSIEAMFSDILGKNMVYTALSINGEIYDFGGQIAYINQRKRVKIGVGLSHIPYRTGTYQYQTDSLPDGSTSRSLNYLFRRTFEDKLSIFTFIPINKTKRFEFGAAYAFYNYRIEKLKNINSFSQLYSAEKEKMPAPDGFGTGIIDAAFVIDNAKMGLASPVEGKRLRIQMEHYLHKMQMQTLLVDFRRYFFVKPYSLAFRIYHYGRYGKDSDSERMSELFLGSPWFVRGYDMGGFYGDESVNANTISMNQLIGTRLLVTNLEWRIPFTGPKEIAWFPSNFLFSEMAVFIDAGVSWNKHSYPVARLSTDNNSQRIPVFSGGLAYRINLFGAMILEPYYGFPFHQNRLKRGEFGINIFAGW</sequence>
<evidence type="ECO:0000256" key="1">
    <source>
        <dbReference type="ARBA" id="ARBA00009820"/>
    </source>
</evidence>
<evidence type="ECO:0000313" key="2">
    <source>
        <dbReference type="EMBL" id="MBK3516225.1"/>
    </source>
</evidence>
<proteinExistence type="inferred from homology"/>
<dbReference type="Pfam" id="PF04450">
    <property type="entry name" value="BSP"/>
    <property type="match status" value="1"/>
</dbReference>
<gene>
    <name evidence="2" type="ORF">JIV24_02660</name>
</gene>
<name>A0ABS1HFG8_9BACT</name>
<dbReference type="Pfam" id="PF07676">
    <property type="entry name" value="PD40"/>
    <property type="match status" value="2"/>
</dbReference>
<dbReference type="InterPro" id="IPR011042">
    <property type="entry name" value="6-blade_b-propeller_TolB-like"/>
</dbReference>
<comment type="caution">
    <text evidence="2">The sequence shown here is derived from an EMBL/GenBank/DDBJ whole genome shotgun (WGS) entry which is preliminary data.</text>
</comment>
<accession>A0ABS1HFG8</accession>
<dbReference type="SUPFAM" id="SSF82171">
    <property type="entry name" value="DPP6 N-terminal domain-like"/>
    <property type="match status" value="1"/>
</dbReference>
<dbReference type="InterPro" id="IPR011659">
    <property type="entry name" value="WD40"/>
</dbReference>
<comment type="similarity">
    <text evidence="1">Belongs to the TolB family.</text>
</comment>
<dbReference type="RefSeq" id="WP_200463458.1">
    <property type="nucleotide sequence ID" value="NZ_JAENRR010000004.1"/>
</dbReference>
<dbReference type="PANTHER" id="PTHR36842:SF1">
    <property type="entry name" value="PROTEIN TOLB"/>
    <property type="match status" value="1"/>
</dbReference>
<evidence type="ECO:0000313" key="3">
    <source>
        <dbReference type="Proteomes" id="UP000605676"/>
    </source>
</evidence>
<protein>
    <submittedName>
        <fullName evidence="2">PD40 domain-containing protein</fullName>
    </submittedName>
</protein>
<dbReference type="Proteomes" id="UP000605676">
    <property type="component" value="Unassembled WGS sequence"/>
</dbReference>